<dbReference type="KEGG" id="lenr:94170058"/>
<gene>
    <name evidence="2" type="ORF">CUR178_02801</name>
</gene>
<name>A0A836GYN8_LEIEN</name>
<keyword evidence="1" id="KW-0472">Membrane</keyword>
<keyword evidence="1" id="KW-0812">Transmembrane</keyword>
<organism evidence="2 3">
    <name type="scientific">Leishmania enriettii</name>
    <dbReference type="NCBI Taxonomy" id="5663"/>
    <lineage>
        <taxon>Eukaryota</taxon>
        <taxon>Discoba</taxon>
        <taxon>Euglenozoa</taxon>
        <taxon>Kinetoplastea</taxon>
        <taxon>Metakinetoplastina</taxon>
        <taxon>Trypanosomatida</taxon>
        <taxon>Trypanosomatidae</taxon>
        <taxon>Leishmaniinae</taxon>
        <taxon>Leishmania</taxon>
    </lineage>
</organism>
<protein>
    <submittedName>
        <fullName evidence="2">Uncharacterized protein</fullName>
    </submittedName>
</protein>
<accession>A0A836GYN8</accession>
<dbReference type="AlphaFoldDB" id="A0A836GYN8"/>
<proteinExistence type="predicted"/>
<comment type="caution">
    <text evidence="2">The sequence shown here is derived from an EMBL/GenBank/DDBJ whole genome shotgun (WGS) entry which is preliminary data.</text>
</comment>
<dbReference type="EMBL" id="JAFHKP010000031">
    <property type="protein sequence ID" value="KAG5472128.1"/>
    <property type="molecule type" value="Genomic_DNA"/>
</dbReference>
<dbReference type="OrthoDB" id="261407at2759"/>
<feature type="transmembrane region" description="Helical" evidence="1">
    <location>
        <begin position="7"/>
        <end position="30"/>
    </location>
</feature>
<evidence type="ECO:0000256" key="1">
    <source>
        <dbReference type="SAM" id="Phobius"/>
    </source>
</evidence>
<keyword evidence="1" id="KW-1133">Transmembrane helix</keyword>
<evidence type="ECO:0000313" key="2">
    <source>
        <dbReference type="EMBL" id="KAG5472128.1"/>
    </source>
</evidence>
<dbReference type="GeneID" id="94170058"/>
<dbReference type="RefSeq" id="XP_067690651.1">
    <property type="nucleotide sequence ID" value="XM_067834548.1"/>
</dbReference>
<evidence type="ECO:0000313" key="3">
    <source>
        <dbReference type="Proteomes" id="UP000674179"/>
    </source>
</evidence>
<sequence length="222" mass="23118">MQSKQIALTATLLFFGGMVWGFVAIGLYVYRTNVTATSAVARGSEAAVPSATRERSQHFAASLPEALPGPSSPLNGRPALGNALIRDESLWYALQNDLVAVDVSGMGKSESTGAAVPAPAEIENPITESESNVPLAPSLPKSTVRQSLHQGGFVIVECCQVGKASSSAGESCNCATAASSMEESTSPCVMVAANHVQSPDTCFYVFRPSTAPYGESQYLNAP</sequence>
<reference evidence="2 3" key="1">
    <citation type="submission" date="2021-02" db="EMBL/GenBank/DDBJ databases">
        <title>Leishmania (Mundinia) enrietti genome sequencing and assembly.</title>
        <authorList>
            <person name="Almutairi H."/>
            <person name="Gatherer D."/>
        </authorList>
    </citation>
    <scope>NUCLEOTIDE SEQUENCE [LARGE SCALE GENOMIC DNA]</scope>
    <source>
        <strain evidence="2">CUR178</strain>
    </source>
</reference>
<keyword evidence="3" id="KW-1185">Reference proteome</keyword>
<dbReference type="Proteomes" id="UP000674179">
    <property type="component" value="Chromosome 31"/>
</dbReference>